<organism evidence="1 2">
    <name type="scientific">Hermetia illucens</name>
    <name type="common">Black soldier fly</name>
    <dbReference type="NCBI Taxonomy" id="343691"/>
    <lineage>
        <taxon>Eukaryota</taxon>
        <taxon>Metazoa</taxon>
        <taxon>Ecdysozoa</taxon>
        <taxon>Arthropoda</taxon>
        <taxon>Hexapoda</taxon>
        <taxon>Insecta</taxon>
        <taxon>Pterygota</taxon>
        <taxon>Neoptera</taxon>
        <taxon>Endopterygota</taxon>
        <taxon>Diptera</taxon>
        <taxon>Brachycera</taxon>
        <taxon>Stratiomyomorpha</taxon>
        <taxon>Stratiomyidae</taxon>
        <taxon>Hermetiinae</taxon>
        <taxon>Hermetia</taxon>
    </lineage>
</organism>
<name>A0A7R8UM37_HERIL</name>
<keyword evidence="2" id="KW-1185">Reference proteome</keyword>
<accession>A0A7R8UM37</accession>
<reference evidence="1 2" key="1">
    <citation type="submission" date="2020-11" db="EMBL/GenBank/DDBJ databases">
        <authorList>
            <person name="Wallbank WR R."/>
            <person name="Pardo Diaz C."/>
            <person name="Kozak K."/>
            <person name="Martin S."/>
            <person name="Jiggins C."/>
            <person name="Moest M."/>
            <person name="Warren A I."/>
            <person name="Generalovic N T."/>
            <person name="Byers J.R.P. K."/>
            <person name="Montejo-Kovacevich G."/>
            <person name="Yen C E."/>
        </authorList>
    </citation>
    <scope>NUCLEOTIDE SEQUENCE [LARGE SCALE GENOMIC DNA]</scope>
</reference>
<dbReference type="AlphaFoldDB" id="A0A7R8UM37"/>
<evidence type="ECO:0000313" key="2">
    <source>
        <dbReference type="Proteomes" id="UP000594454"/>
    </source>
</evidence>
<proteinExistence type="predicted"/>
<dbReference type="InParanoid" id="A0A7R8UM37"/>
<gene>
    <name evidence="1" type="ORF">HERILL_LOCUS6348</name>
</gene>
<dbReference type="Proteomes" id="UP000594454">
    <property type="component" value="Chromosome 2"/>
</dbReference>
<sequence>MISIKLHPANFYCTIFYPKEKRAVSSLTSLYIMSLKTCYKTFGKLTASIQADTGMLCEALLKGLTCLETLGVWLNPWRGYGRALANIKQGSFCRHLLIVTIWLSFPTHSPIQTQTVPVLEGNISEQPNSSHLTFDLRFQLVFRTILEFIKFQKGFQLTRNVQIYDGDSVQFVADGREVQKERQKALGYYQQDQQTVMTGRYIRRNETCKRTLRGSRERFLYTFTNKICLRMCQAKGKHYKCSNIWCLKLWGLEGKRDISSKNRIST</sequence>
<evidence type="ECO:0000313" key="1">
    <source>
        <dbReference type="EMBL" id="CAD7083383.1"/>
    </source>
</evidence>
<dbReference type="EMBL" id="LR899010">
    <property type="protein sequence ID" value="CAD7083383.1"/>
    <property type="molecule type" value="Genomic_DNA"/>
</dbReference>
<protein>
    <submittedName>
        <fullName evidence="1">Uncharacterized protein</fullName>
    </submittedName>
</protein>